<comment type="caution">
    <text evidence="2">The sequence shown here is derived from an EMBL/GenBank/DDBJ whole genome shotgun (WGS) entry which is preliminary data.</text>
</comment>
<evidence type="ECO:0000256" key="1">
    <source>
        <dbReference type="SAM" id="MobiDB-lite"/>
    </source>
</evidence>
<dbReference type="OrthoDB" id="5243140at2"/>
<proteinExistence type="predicted"/>
<dbReference type="Proteomes" id="UP000325957">
    <property type="component" value="Unassembled WGS sequence"/>
</dbReference>
<dbReference type="EMBL" id="SZWF01000013">
    <property type="protein sequence ID" value="KAA9393966.1"/>
    <property type="molecule type" value="Genomic_DNA"/>
</dbReference>
<feature type="region of interest" description="Disordered" evidence="1">
    <location>
        <begin position="70"/>
        <end position="93"/>
    </location>
</feature>
<protein>
    <recommendedName>
        <fullName evidence="4">Serine hydrolase</fullName>
    </recommendedName>
</protein>
<dbReference type="AlphaFoldDB" id="A0A5J5KYT6"/>
<dbReference type="InterPro" id="IPR012338">
    <property type="entry name" value="Beta-lactam/transpept-like"/>
</dbReference>
<dbReference type="RefSeq" id="WP_158034146.1">
    <property type="nucleotide sequence ID" value="NZ_ML708619.1"/>
</dbReference>
<organism evidence="2 3">
    <name type="scientific">Kocuria coralli</name>
    <dbReference type="NCBI Taxonomy" id="1461025"/>
    <lineage>
        <taxon>Bacteria</taxon>
        <taxon>Bacillati</taxon>
        <taxon>Actinomycetota</taxon>
        <taxon>Actinomycetes</taxon>
        <taxon>Micrococcales</taxon>
        <taxon>Micrococcaceae</taxon>
        <taxon>Kocuria</taxon>
    </lineage>
</organism>
<evidence type="ECO:0000313" key="2">
    <source>
        <dbReference type="EMBL" id="KAA9393966.1"/>
    </source>
</evidence>
<accession>A0A5J5KYT6</accession>
<dbReference type="SUPFAM" id="SSF56601">
    <property type="entry name" value="beta-lactamase/transpeptidase-like"/>
    <property type="match status" value="1"/>
</dbReference>
<sequence>MTRSYTPWVLAMTCALALTGCQSGGEDPAEDPRSSLPVAGGTHETHRGGTEDKPLPAACLLDPSAEEIAPKDMEEDPDPAAPDGSGTSVTWLSGQEGDDLETALGNAVHGSHDDLDIDMGAVVLNRETGESVRVNDEARSRTASLSKVAVAISFLRHLHQTDTEPTDADHYLLEDSLANSSNEATEALFSTLGADDAEATEALAETYEMLGMEHTVPELGWGGSWTTAADQSQIIAALTEAPEWLPAEDVDLIRQYLDPAEGQPSYTQHFGVGLLADQASWPEGASVADVIVKNGWLPEDDGRWTVSSIGQARINGQLQDIVLTTYGAPNSECGFELLDELTLLIASKS</sequence>
<feature type="region of interest" description="Disordered" evidence="1">
    <location>
        <begin position="20"/>
        <end position="57"/>
    </location>
</feature>
<dbReference type="Gene3D" id="3.40.710.10">
    <property type="entry name" value="DD-peptidase/beta-lactamase superfamily"/>
    <property type="match status" value="1"/>
</dbReference>
<keyword evidence="3" id="KW-1185">Reference proteome</keyword>
<evidence type="ECO:0008006" key="4">
    <source>
        <dbReference type="Google" id="ProtNLM"/>
    </source>
</evidence>
<evidence type="ECO:0000313" key="3">
    <source>
        <dbReference type="Proteomes" id="UP000325957"/>
    </source>
</evidence>
<name>A0A5J5KYT6_9MICC</name>
<reference evidence="2 3" key="1">
    <citation type="submission" date="2019-05" db="EMBL/GenBank/DDBJ databases">
        <title>Kocuria coralli sp. nov., a novel actinobacterium isolated from coral reef seawater.</title>
        <authorList>
            <person name="Li J."/>
        </authorList>
    </citation>
    <scope>NUCLEOTIDE SEQUENCE [LARGE SCALE GENOMIC DNA]</scope>
    <source>
        <strain evidence="2 3">SCSIO 13007</strain>
    </source>
</reference>
<feature type="compositionally biased region" description="Basic and acidic residues" evidence="1">
    <location>
        <begin position="43"/>
        <end position="54"/>
    </location>
</feature>
<gene>
    <name evidence="2" type="ORF">FCK90_09920</name>
</gene>
<dbReference type="PROSITE" id="PS51257">
    <property type="entry name" value="PROKAR_LIPOPROTEIN"/>
    <property type="match status" value="1"/>
</dbReference>